<dbReference type="InterPro" id="IPR000792">
    <property type="entry name" value="Tscrpt_reg_LuxR_C"/>
</dbReference>
<dbReference type="Gene3D" id="3.40.50.2300">
    <property type="match status" value="1"/>
</dbReference>
<comment type="caution">
    <text evidence="9">The sequence shown here is derived from an EMBL/GenBank/DDBJ whole genome shotgun (WGS) entry which is preliminary data.</text>
</comment>
<protein>
    <submittedName>
        <fullName evidence="9">DNA-binding NarL/FixJ family response regulator</fullName>
    </submittedName>
</protein>
<keyword evidence="10" id="KW-1185">Reference proteome</keyword>
<organism evidence="9 10">
    <name type="scientific">Rossellomorea pakistanensis</name>
    <dbReference type="NCBI Taxonomy" id="992288"/>
    <lineage>
        <taxon>Bacteria</taxon>
        <taxon>Bacillati</taxon>
        <taxon>Bacillota</taxon>
        <taxon>Bacilli</taxon>
        <taxon>Bacillales</taxon>
        <taxon>Bacillaceae</taxon>
        <taxon>Rossellomorea</taxon>
    </lineage>
</organism>
<dbReference type="InterPro" id="IPR011006">
    <property type="entry name" value="CheY-like_superfamily"/>
</dbReference>
<reference evidence="9 10" key="1">
    <citation type="submission" date="2021-01" db="EMBL/GenBank/DDBJ databases">
        <title>Genomic Encyclopedia of Type Strains, Phase IV (KMG-IV): sequencing the most valuable type-strain genomes for metagenomic binning, comparative biology and taxonomic classification.</title>
        <authorList>
            <person name="Goeker M."/>
        </authorList>
    </citation>
    <scope>NUCLEOTIDE SEQUENCE [LARGE SCALE GENOMIC DNA]</scope>
    <source>
        <strain evidence="9 10">DSM 24834</strain>
    </source>
</reference>
<dbReference type="EMBL" id="JAFBDZ010000007">
    <property type="protein sequence ID" value="MBM7588109.1"/>
    <property type="molecule type" value="Genomic_DNA"/>
</dbReference>
<keyword evidence="5" id="KW-0804">Transcription</keyword>
<dbReference type="Pfam" id="PF00072">
    <property type="entry name" value="Response_reg"/>
    <property type="match status" value="1"/>
</dbReference>
<dbReference type="PRINTS" id="PR00038">
    <property type="entry name" value="HTHLUXR"/>
</dbReference>
<evidence type="ECO:0000256" key="6">
    <source>
        <dbReference type="PROSITE-ProRule" id="PRU00169"/>
    </source>
</evidence>
<feature type="domain" description="Response regulatory" evidence="8">
    <location>
        <begin position="3"/>
        <end position="119"/>
    </location>
</feature>
<accession>A0ABS2NK31</accession>
<evidence type="ECO:0000313" key="10">
    <source>
        <dbReference type="Proteomes" id="UP001646157"/>
    </source>
</evidence>
<sequence>MIKIMIVDDHILVREGLASVLSGLTGFELVEYVSSSSNIMNLVQELEPQMIVMDVNLQYKNGVQLLSDIKSLHPHVRVMILTENDSEKDFLACLSVGADGYLLKDMSIEQIVSSIRTLIQGQPTLHPQLTQKLMNYHRQKESKEHELLTCREKEVLEALVEGKTNKEIGQSLFISDNTVKIHLNNIFRKLNVQNRSQAIICAIRNDLIYPKDLVMK</sequence>
<dbReference type="InterPro" id="IPR016032">
    <property type="entry name" value="Sig_transdc_resp-reg_C-effctor"/>
</dbReference>
<dbReference type="Proteomes" id="UP001646157">
    <property type="component" value="Unassembled WGS sequence"/>
</dbReference>
<dbReference type="RefSeq" id="WP_205175540.1">
    <property type="nucleotide sequence ID" value="NZ_JAFBDZ010000007.1"/>
</dbReference>
<dbReference type="SUPFAM" id="SSF46894">
    <property type="entry name" value="C-terminal effector domain of the bipartite response regulators"/>
    <property type="match status" value="1"/>
</dbReference>
<keyword evidence="2 6" id="KW-0597">Phosphoprotein</keyword>
<keyword evidence="3" id="KW-0805">Transcription regulation</keyword>
<name>A0ABS2NK31_9BACI</name>
<dbReference type="InterPro" id="IPR058245">
    <property type="entry name" value="NreC/VraR/RcsB-like_REC"/>
</dbReference>
<dbReference type="Pfam" id="PF00196">
    <property type="entry name" value="GerE"/>
    <property type="match status" value="1"/>
</dbReference>
<comment type="subcellular location">
    <subcellularLocation>
        <location evidence="1">Cytoplasm</location>
    </subcellularLocation>
</comment>
<gene>
    <name evidence="9" type="ORF">JOC86_004684</name>
</gene>
<evidence type="ECO:0000259" key="7">
    <source>
        <dbReference type="PROSITE" id="PS50043"/>
    </source>
</evidence>
<dbReference type="CDD" id="cd17535">
    <property type="entry name" value="REC_NarL-like"/>
    <property type="match status" value="1"/>
</dbReference>
<dbReference type="PANTHER" id="PTHR43214">
    <property type="entry name" value="TWO-COMPONENT RESPONSE REGULATOR"/>
    <property type="match status" value="1"/>
</dbReference>
<evidence type="ECO:0000256" key="3">
    <source>
        <dbReference type="ARBA" id="ARBA00023015"/>
    </source>
</evidence>
<proteinExistence type="predicted"/>
<dbReference type="PROSITE" id="PS00622">
    <property type="entry name" value="HTH_LUXR_1"/>
    <property type="match status" value="1"/>
</dbReference>
<feature type="modified residue" description="4-aspartylphosphate" evidence="6">
    <location>
        <position position="54"/>
    </location>
</feature>
<evidence type="ECO:0000256" key="2">
    <source>
        <dbReference type="ARBA" id="ARBA00022553"/>
    </source>
</evidence>
<dbReference type="InterPro" id="IPR001789">
    <property type="entry name" value="Sig_transdc_resp-reg_receiver"/>
</dbReference>
<dbReference type="InterPro" id="IPR039420">
    <property type="entry name" value="WalR-like"/>
</dbReference>
<evidence type="ECO:0000259" key="8">
    <source>
        <dbReference type="PROSITE" id="PS50110"/>
    </source>
</evidence>
<dbReference type="PROSITE" id="PS50043">
    <property type="entry name" value="HTH_LUXR_2"/>
    <property type="match status" value="1"/>
</dbReference>
<keyword evidence="4 9" id="KW-0238">DNA-binding</keyword>
<dbReference type="CDD" id="cd06170">
    <property type="entry name" value="LuxR_C_like"/>
    <property type="match status" value="1"/>
</dbReference>
<evidence type="ECO:0000256" key="5">
    <source>
        <dbReference type="ARBA" id="ARBA00023163"/>
    </source>
</evidence>
<dbReference type="SUPFAM" id="SSF52172">
    <property type="entry name" value="CheY-like"/>
    <property type="match status" value="1"/>
</dbReference>
<dbReference type="SMART" id="SM00421">
    <property type="entry name" value="HTH_LUXR"/>
    <property type="match status" value="1"/>
</dbReference>
<dbReference type="SMART" id="SM00448">
    <property type="entry name" value="REC"/>
    <property type="match status" value="1"/>
</dbReference>
<dbReference type="GO" id="GO:0003677">
    <property type="term" value="F:DNA binding"/>
    <property type="evidence" value="ECO:0007669"/>
    <property type="project" value="UniProtKB-KW"/>
</dbReference>
<dbReference type="PROSITE" id="PS50110">
    <property type="entry name" value="RESPONSE_REGULATORY"/>
    <property type="match status" value="1"/>
</dbReference>
<dbReference type="PANTHER" id="PTHR43214:SF39">
    <property type="entry name" value="TRANSCRIPTIONAL REGULATORY PROTEIN DEGU"/>
    <property type="match status" value="1"/>
</dbReference>
<feature type="domain" description="HTH luxR-type" evidence="7">
    <location>
        <begin position="141"/>
        <end position="206"/>
    </location>
</feature>
<evidence type="ECO:0000313" key="9">
    <source>
        <dbReference type="EMBL" id="MBM7588109.1"/>
    </source>
</evidence>
<evidence type="ECO:0000256" key="4">
    <source>
        <dbReference type="ARBA" id="ARBA00023125"/>
    </source>
</evidence>
<evidence type="ECO:0000256" key="1">
    <source>
        <dbReference type="ARBA" id="ARBA00004496"/>
    </source>
</evidence>